<feature type="domain" description="HTH gntR-type" evidence="4">
    <location>
        <begin position="1"/>
        <end position="67"/>
    </location>
</feature>
<dbReference type="PRINTS" id="PR00035">
    <property type="entry name" value="HTHGNTR"/>
</dbReference>
<dbReference type="InterPro" id="IPR000524">
    <property type="entry name" value="Tscrpt_reg_HTH_GntR"/>
</dbReference>
<dbReference type="HOGENOM" id="CLU_063236_2_3_11"/>
<reference evidence="5 6" key="1">
    <citation type="journal article" date="2014" name="J. Biotechnol.">
        <title>Complete genome sequence of the actinobacterium Actinoplanes friuliensis HAG 010964, producer of the lipopeptide antibiotic friulimycin.</title>
        <authorList>
            <person name="Ruckert C."/>
            <person name="Szczepanowski R."/>
            <person name="Albersmeier A."/>
            <person name="Goesmann A."/>
            <person name="Fischer N."/>
            <person name="Steinkamper A."/>
            <person name="Puhler A."/>
            <person name="Biener R."/>
            <person name="Schwartz D."/>
            <person name="Kalinowski J."/>
        </authorList>
    </citation>
    <scope>NUCLEOTIDE SEQUENCE [LARGE SCALE GENOMIC DNA]</scope>
    <source>
        <strain evidence="5 6">DSM 7358</strain>
    </source>
</reference>
<sequence>MMRRAEVREKLRELIDSCEPGDALPSERDLSDDFGASRPTIRAAIEELAQEGLLVRRHGRGTFTNHRKISQEVPAAAALPPAEGEWDSEVLEFGVVSAGARLSMRLQVSPGDDVIRALRRRVVDAAPIALEEIRLPLSIAPGLTADDFAAGSLYRHLRERHGITPATAVQTTEPTVTDAIESRLLGVPRYSPALLFERTTSDTHGRVIEFARSVYRGDRYRITNHLTFGPESG</sequence>
<gene>
    <name evidence="5" type="ORF">AFR_04295</name>
</gene>
<dbReference type="Pfam" id="PF07702">
    <property type="entry name" value="UTRA"/>
    <property type="match status" value="1"/>
</dbReference>
<organism evidence="5 6">
    <name type="scientific">Actinoplanes friuliensis DSM 7358</name>
    <dbReference type="NCBI Taxonomy" id="1246995"/>
    <lineage>
        <taxon>Bacteria</taxon>
        <taxon>Bacillati</taxon>
        <taxon>Actinomycetota</taxon>
        <taxon>Actinomycetes</taxon>
        <taxon>Micromonosporales</taxon>
        <taxon>Micromonosporaceae</taxon>
        <taxon>Actinoplanes</taxon>
    </lineage>
</organism>
<dbReference type="InterPro" id="IPR036390">
    <property type="entry name" value="WH_DNA-bd_sf"/>
</dbReference>
<dbReference type="GO" id="GO:0003700">
    <property type="term" value="F:DNA-binding transcription factor activity"/>
    <property type="evidence" value="ECO:0007669"/>
    <property type="project" value="InterPro"/>
</dbReference>
<dbReference type="Pfam" id="PF00392">
    <property type="entry name" value="GntR"/>
    <property type="match status" value="1"/>
</dbReference>
<name>U5VQE1_9ACTN</name>
<dbReference type="InterPro" id="IPR036388">
    <property type="entry name" value="WH-like_DNA-bd_sf"/>
</dbReference>
<dbReference type="STRING" id="1246995.AFR_04295"/>
<dbReference type="EMBL" id="CP006272">
    <property type="protein sequence ID" value="AGZ39148.1"/>
    <property type="molecule type" value="Genomic_DNA"/>
</dbReference>
<dbReference type="InterPro" id="IPR028978">
    <property type="entry name" value="Chorismate_lyase_/UTRA_dom_sf"/>
</dbReference>
<dbReference type="CDD" id="cd07377">
    <property type="entry name" value="WHTH_GntR"/>
    <property type="match status" value="1"/>
</dbReference>
<dbReference type="InterPro" id="IPR050679">
    <property type="entry name" value="Bact_HTH_transcr_reg"/>
</dbReference>
<dbReference type="SMART" id="SM00866">
    <property type="entry name" value="UTRA"/>
    <property type="match status" value="1"/>
</dbReference>
<evidence type="ECO:0000256" key="3">
    <source>
        <dbReference type="ARBA" id="ARBA00023163"/>
    </source>
</evidence>
<evidence type="ECO:0000256" key="1">
    <source>
        <dbReference type="ARBA" id="ARBA00023015"/>
    </source>
</evidence>
<dbReference type="Gene3D" id="3.40.1410.10">
    <property type="entry name" value="Chorismate lyase-like"/>
    <property type="match status" value="1"/>
</dbReference>
<evidence type="ECO:0000313" key="6">
    <source>
        <dbReference type="Proteomes" id="UP000017746"/>
    </source>
</evidence>
<keyword evidence="1" id="KW-0805">Transcription regulation</keyword>
<evidence type="ECO:0000256" key="2">
    <source>
        <dbReference type="ARBA" id="ARBA00023125"/>
    </source>
</evidence>
<dbReference type="Proteomes" id="UP000017746">
    <property type="component" value="Chromosome"/>
</dbReference>
<dbReference type="Gene3D" id="1.10.10.10">
    <property type="entry name" value="Winged helix-like DNA-binding domain superfamily/Winged helix DNA-binding domain"/>
    <property type="match status" value="1"/>
</dbReference>
<proteinExistence type="predicted"/>
<dbReference type="SUPFAM" id="SSF46785">
    <property type="entry name" value="Winged helix' DNA-binding domain"/>
    <property type="match status" value="1"/>
</dbReference>
<dbReference type="KEGG" id="afs:AFR_04295"/>
<protein>
    <submittedName>
        <fullName evidence="5">GntR family transcriptional regulator</fullName>
    </submittedName>
</protein>
<keyword evidence="2" id="KW-0238">DNA-binding</keyword>
<accession>U5VQE1</accession>
<dbReference type="AlphaFoldDB" id="U5VQE1"/>
<dbReference type="PANTHER" id="PTHR44846:SF1">
    <property type="entry name" value="MANNOSYL-D-GLYCERATE TRANSPORT_METABOLISM SYSTEM REPRESSOR MNGR-RELATED"/>
    <property type="match status" value="1"/>
</dbReference>
<dbReference type="SMART" id="SM00345">
    <property type="entry name" value="HTH_GNTR"/>
    <property type="match status" value="1"/>
</dbReference>
<evidence type="ECO:0000259" key="4">
    <source>
        <dbReference type="PROSITE" id="PS50949"/>
    </source>
</evidence>
<keyword evidence="3" id="KW-0804">Transcription</keyword>
<dbReference type="InterPro" id="IPR011663">
    <property type="entry name" value="UTRA"/>
</dbReference>
<evidence type="ECO:0000313" key="5">
    <source>
        <dbReference type="EMBL" id="AGZ39148.1"/>
    </source>
</evidence>
<dbReference type="PANTHER" id="PTHR44846">
    <property type="entry name" value="MANNOSYL-D-GLYCERATE TRANSPORT/METABOLISM SYSTEM REPRESSOR MNGR-RELATED"/>
    <property type="match status" value="1"/>
</dbReference>
<dbReference type="eggNOG" id="COG2188">
    <property type="taxonomic scope" value="Bacteria"/>
</dbReference>
<dbReference type="PROSITE" id="PS50949">
    <property type="entry name" value="HTH_GNTR"/>
    <property type="match status" value="1"/>
</dbReference>
<keyword evidence="6" id="KW-1185">Reference proteome</keyword>
<dbReference type="GO" id="GO:0045892">
    <property type="term" value="P:negative regulation of DNA-templated transcription"/>
    <property type="evidence" value="ECO:0007669"/>
    <property type="project" value="TreeGrafter"/>
</dbReference>
<dbReference type="SUPFAM" id="SSF64288">
    <property type="entry name" value="Chorismate lyase-like"/>
    <property type="match status" value="1"/>
</dbReference>
<dbReference type="GO" id="GO:0003677">
    <property type="term" value="F:DNA binding"/>
    <property type="evidence" value="ECO:0007669"/>
    <property type="project" value="UniProtKB-KW"/>
</dbReference>